<reference evidence="1 3" key="1">
    <citation type="submission" date="2015-02" db="EMBL/GenBank/DDBJ databases">
        <authorList>
            <person name="Chooi Y.-H."/>
        </authorList>
    </citation>
    <scope>NUCLEOTIDE SEQUENCE [LARGE SCALE GENOMIC DNA]</scope>
    <source>
        <strain evidence="1">E3</strain>
    </source>
</reference>
<organism evidence="1 3">
    <name type="scientific">Plasmodiophora brassicae</name>
    <name type="common">Clubroot disease agent</name>
    <dbReference type="NCBI Taxonomy" id="37360"/>
    <lineage>
        <taxon>Eukaryota</taxon>
        <taxon>Sar</taxon>
        <taxon>Rhizaria</taxon>
        <taxon>Endomyxa</taxon>
        <taxon>Phytomyxea</taxon>
        <taxon>Plasmodiophorida</taxon>
        <taxon>Plasmodiophoridae</taxon>
        <taxon>Plasmodiophora</taxon>
    </lineage>
</organism>
<dbReference type="OrthoDB" id="71140at2759"/>
<geneLocation type="mitochondrion" evidence="2"/>
<dbReference type="Gene3D" id="2.60.120.920">
    <property type="match status" value="1"/>
</dbReference>
<evidence type="ECO:0000313" key="2">
    <source>
        <dbReference type="EMBL" id="SPR00634.1"/>
    </source>
</evidence>
<dbReference type="EMBL" id="CDSF01000076">
    <property type="protein sequence ID" value="CEO96821.1"/>
    <property type="molecule type" value="Genomic_DNA"/>
</dbReference>
<proteinExistence type="predicted"/>
<gene>
    <name evidence="1" type="ORF">PBRA_005425</name>
    <name evidence="2" type="ORF">PLBR_LOCUS7849</name>
</gene>
<evidence type="ECO:0000313" key="1">
    <source>
        <dbReference type="EMBL" id="CEO96821.1"/>
    </source>
</evidence>
<dbReference type="Proteomes" id="UP000290189">
    <property type="component" value="Unassembled WGS sequence"/>
</dbReference>
<dbReference type="OMA" id="YISAKGW"/>
<protein>
    <recommendedName>
        <fullName evidence="5">SPRY domain-containing protein</fullName>
    </recommendedName>
</protein>
<accession>A0A0G4INL0</accession>
<name>A0A0G4INL0_PLABS</name>
<evidence type="ECO:0008006" key="5">
    <source>
        <dbReference type="Google" id="ProtNLM"/>
    </source>
</evidence>
<evidence type="ECO:0000313" key="3">
    <source>
        <dbReference type="Proteomes" id="UP000039324"/>
    </source>
</evidence>
<sequence length="641" mass="72480">MATSADTGRRKRRRLDGRDAKSWSSLLTWMLVDDHAWAMFDVESVVRVSCCDRQCRSALPQLYRPMTMATVSRVLRRRHEALVEELGSRRGYFGFGPLPDGLVLPDLDESPAAVLSVCGQSDDSPESWRNAFHLAHTFTTFSIFKRHRIHVNSLCTFAELKEFVHQRITNNRRYVGGAKLNVLGMPGDDGAIVVNVLAELDCERISAICDSLSTPNLFDIVRCGSNPQYRDSHDLVFYESPKVHIDHQCSDADLAFPILADAILQRHYSLTLGRQKHDVRLEIYDGSFFLFRADSVTSLHEYLLLANVKSLPQFDDEEVPSGQRPHSPASFNADAAFPNLSRFVRGKTYQSVDINSWAFGLSTVHVGANFLPIDMTSLDPRPHSLHAILAELDLLCAPANVRQRRKEYADTQHQEESIPDEYRHRRFTVHTKAARVANRGSIFSKRSSERHANALVGSNVFQQPYPDEFVFEFEVLSCPMDPEFDYFATTMFGLVDPSEQPKMRAMSTFRAQYFQPMRPDRVFFGWTGHKFSVLGKAVFPADINDAPDDVGQAPFKKGDLISIIVDRSKGHVSFALNGLVQPFYFVGVRMQNFYATGLQAFVALNGLDNYLCIRCNDRPRMEFVYPDSASRTAFDVSEIAT</sequence>
<dbReference type="EMBL" id="OVEO01000015">
    <property type="protein sequence ID" value="SPR00634.1"/>
    <property type="molecule type" value="Genomic_DNA"/>
</dbReference>
<dbReference type="InterPro" id="IPR043136">
    <property type="entry name" value="B30.2/SPRY_sf"/>
</dbReference>
<dbReference type="Proteomes" id="UP000039324">
    <property type="component" value="Unassembled WGS sequence"/>
</dbReference>
<dbReference type="AlphaFoldDB" id="A0A0G4INL0"/>
<evidence type="ECO:0000313" key="4">
    <source>
        <dbReference type="Proteomes" id="UP000290189"/>
    </source>
</evidence>
<reference evidence="2 4" key="2">
    <citation type="submission" date="2018-03" db="EMBL/GenBank/DDBJ databases">
        <authorList>
            <person name="Fogelqvist J."/>
        </authorList>
    </citation>
    <scope>NUCLEOTIDE SEQUENCE [LARGE SCALE GENOMIC DNA]</scope>
</reference>
<keyword evidence="3" id="KW-1185">Reference proteome</keyword>
<keyword evidence="2" id="KW-0496">Mitochondrion</keyword>